<keyword evidence="7" id="KW-1185">Reference proteome</keyword>
<feature type="region of interest" description="Disordered" evidence="4">
    <location>
        <begin position="291"/>
        <end position="311"/>
    </location>
</feature>
<evidence type="ECO:0000259" key="5">
    <source>
        <dbReference type="SMART" id="SM01382"/>
    </source>
</evidence>
<dbReference type="RefSeq" id="XP_022100528.1">
    <property type="nucleotide sequence ID" value="XM_022244836.1"/>
</dbReference>
<dbReference type="CTD" id="51069"/>
<dbReference type="OrthoDB" id="268576at2759"/>
<dbReference type="SUPFAM" id="SSF50104">
    <property type="entry name" value="Translation proteins SH3-like domain"/>
    <property type="match status" value="1"/>
</dbReference>
<evidence type="ECO:0000259" key="6">
    <source>
        <dbReference type="SMART" id="SM01383"/>
    </source>
</evidence>
<dbReference type="Gene3D" id="2.30.30.30">
    <property type="match status" value="1"/>
</dbReference>
<dbReference type="FunFam" id="2.40.50.140:FF:000157">
    <property type="entry name" value="39S ribosomal protein L2, mitochondrial"/>
    <property type="match status" value="1"/>
</dbReference>
<feature type="compositionally biased region" description="Basic residues" evidence="4">
    <location>
        <begin position="296"/>
        <end position="309"/>
    </location>
</feature>
<dbReference type="InterPro" id="IPR012340">
    <property type="entry name" value="NA-bd_OB-fold"/>
</dbReference>
<evidence type="ECO:0000256" key="1">
    <source>
        <dbReference type="ARBA" id="ARBA00005636"/>
    </source>
</evidence>
<feature type="domain" description="Large ribosomal subunit protein uL2 C-terminal" evidence="5">
    <location>
        <begin position="218"/>
        <end position="337"/>
    </location>
</feature>
<evidence type="ECO:0000256" key="4">
    <source>
        <dbReference type="SAM" id="MobiDB-lite"/>
    </source>
</evidence>
<dbReference type="GO" id="GO:0032543">
    <property type="term" value="P:mitochondrial translation"/>
    <property type="evidence" value="ECO:0007669"/>
    <property type="project" value="TreeGrafter"/>
</dbReference>
<dbReference type="SMART" id="SM01382">
    <property type="entry name" value="Ribosomal_L2_C"/>
    <property type="match status" value="1"/>
</dbReference>
<dbReference type="PANTHER" id="PTHR13691:SF73">
    <property type="entry name" value="LARGE RIBOSOMAL SUBUNIT PROTEIN UL2M"/>
    <property type="match status" value="1"/>
</dbReference>
<evidence type="ECO:0000313" key="8">
    <source>
        <dbReference type="RefSeq" id="XP_022100528.1"/>
    </source>
</evidence>
<dbReference type="AlphaFoldDB" id="A0A8B7Z4G8"/>
<organism evidence="7 8">
    <name type="scientific">Acanthaster planci</name>
    <name type="common">Crown-of-thorns starfish</name>
    <dbReference type="NCBI Taxonomy" id="133434"/>
    <lineage>
        <taxon>Eukaryota</taxon>
        <taxon>Metazoa</taxon>
        <taxon>Echinodermata</taxon>
        <taxon>Eleutherozoa</taxon>
        <taxon>Asterozoa</taxon>
        <taxon>Asteroidea</taxon>
        <taxon>Valvatacea</taxon>
        <taxon>Valvatida</taxon>
        <taxon>Acanthasteridae</taxon>
        <taxon>Acanthaster</taxon>
    </lineage>
</organism>
<dbReference type="Pfam" id="PF03947">
    <property type="entry name" value="Ribosomal_L2_C"/>
    <property type="match status" value="1"/>
</dbReference>
<dbReference type="SMART" id="SM01383">
    <property type="entry name" value="Ribosomal_L2"/>
    <property type="match status" value="1"/>
</dbReference>
<dbReference type="Pfam" id="PF00181">
    <property type="entry name" value="Ribosomal_L2_N"/>
    <property type="match status" value="1"/>
</dbReference>
<dbReference type="Gene3D" id="2.40.50.140">
    <property type="entry name" value="Nucleic acid-binding proteins"/>
    <property type="match status" value="1"/>
</dbReference>
<dbReference type="SUPFAM" id="SSF50249">
    <property type="entry name" value="Nucleic acid-binding proteins"/>
    <property type="match status" value="1"/>
</dbReference>
<dbReference type="InterPro" id="IPR014722">
    <property type="entry name" value="Rib_uL2_dom2"/>
</dbReference>
<dbReference type="GO" id="GO:0003735">
    <property type="term" value="F:structural constituent of ribosome"/>
    <property type="evidence" value="ECO:0007669"/>
    <property type="project" value="InterPro"/>
</dbReference>
<dbReference type="InterPro" id="IPR008991">
    <property type="entry name" value="Translation_prot_SH3-like_sf"/>
</dbReference>
<evidence type="ECO:0000313" key="7">
    <source>
        <dbReference type="Proteomes" id="UP000694845"/>
    </source>
</evidence>
<dbReference type="InterPro" id="IPR002171">
    <property type="entry name" value="Ribosomal_uL2"/>
</dbReference>
<gene>
    <name evidence="8" type="primary">LOC110984542</name>
</gene>
<dbReference type="KEGG" id="aplc:110984542"/>
<name>A0A8B7Z4G8_ACAPL</name>
<dbReference type="GeneID" id="110984542"/>
<dbReference type="InterPro" id="IPR022666">
    <property type="entry name" value="Ribosomal_uL2_RNA-bd_dom"/>
</dbReference>
<feature type="domain" description="Large ribosomal subunit protein uL2 RNA-binding" evidence="6">
    <location>
        <begin position="128"/>
        <end position="207"/>
    </location>
</feature>
<comment type="similarity">
    <text evidence="1">Belongs to the universal ribosomal protein uL2 family.</text>
</comment>
<dbReference type="PANTHER" id="PTHR13691">
    <property type="entry name" value="RIBOSOMAL PROTEIN L2"/>
    <property type="match status" value="1"/>
</dbReference>
<keyword evidence="3" id="KW-0687">Ribonucleoprotein</keyword>
<dbReference type="GO" id="GO:0005762">
    <property type="term" value="C:mitochondrial large ribosomal subunit"/>
    <property type="evidence" value="ECO:0007669"/>
    <property type="project" value="TreeGrafter"/>
</dbReference>
<protein>
    <submittedName>
        <fullName evidence="8">39S ribosomal protein L2, mitochondrial-like isoform X1</fullName>
    </submittedName>
</protein>
<dbReference type="GO" id="GO:0003723">
    <property type="term" value="F:RNA binding"/>
    <property type="evidence" value="ECO:0007669"/>
    <property type="project" value="InterPro"/>
</dbReference>
<evidence type="ECO:0000256" key="3">
    <source>
        <dbReference type="ARBA" id="ARBA00023274"/>
    </source>
</evidence>
<reference evidence="8" key="1">
    <citation type="submission" date="2025-08" db="UniProtKB">
        <authorList>
            <consortium name="RefSeq"/>
        </authorList>
    </citation>
    <scope>IDENTIFICATION</scope>
</reference>
<dbReference type="GO" id="GO:0016740">
    <property type="term" value="F:transferase activity"/>
    <property type="evidence" value="ECO:0007669"/>
    <property type="project" value="InterPro"/>
</dbReference>
<dbReference type="InterPro" id="IPR005880">
    <property type="entry name" value="Ribosomal_uL2_bac/org-type"/>
</dbReference>
<keyword evidence="2" id="KW-0689">Ribosomal protein</keyword>
<dbReference type="NCBIfam" id="TIGR01171">
    <property type="entry name" value="rplB_bact"/>
    <property type="match status" value="1"/>
</dbReference>
<proteinExistence type="inferred from homology"/>
<evidence type="ECO:0000256" key="2">
    <source>
        <dbReference type="ARBA" id="ARBA00022980"/>
    </source>
</evidence>
<sequence length="349" mass="38662">MRLFVMPLRWVERIAGDVYINTMALAVLCRSLQSLTLRRQHDCQQIIRTIRHYILSPQIYSNHLLSGRLPVNSTMASVSQLGQSESKSLLLNLRKSEIHTSAVVGKFVPWKNTPKYTIRPLGLKKSAGRNRTGRITVTGRGGGHKRRYRMIDFKRIGPEKGEPLVEKVLGIRYDPCRTANIALIAGGNRKRWILATVNMEAGDIIKTSGAIGRMTVAANEGDAYPLGALPIGCLVHNIELFEGEGGRFVRAAGTSAQLIRKTGGQVILQLPSKQQISVSEKCMATVGRVSNENHNKKPIGKAGRNRWLGRRPSSGLWQRKGGWAGRKIKPIPPIKVYQRANTTGTHIDV</sequence>
<dbReference type="Proteomes" id="UP000694845">
    <property type="component" value="Unplaced"/>
</dbReference>
<accession>A0A8B7Z4G8</accession>
<dbReference type="InterPro" id="IPR022669">
    <property type="entry name" value="Ribosomal_uL2_C"/>
</dbReference>